<keyword evidence="1" id="KW-0812">Transmembrane</keyword>
<evidence type="ECO:0000313" key="2">
    <source>
        <dbReference type="EMBL" id="MDH0657768.1"/>
    </source>
</evidence>
<dbReference type="RefSeq" id="WP_279699029.1">
    <property type="nucleotide sequence ID" value="NZ_JAOCDR010000089.1"/>
</dbReference>
<reference evidence="2" key="1">
    <citation type="submission" date="2022-09" db="EMBL/GenBank/DDBJ databases">
        <title>Intensive care unit water sources are persistently colonized with multi-drug resistant bacteria and are the site of extensive horizontal gene transfer of antibiotic resistance genes.</title>
        <authorList>
            <person name="Diorio-Toth L."/>
        </authorList>
    </citation>
    <scope>NUCLEOTIDE SEQUENCE</scope>
    <source>
        <strain evidence="2">GD03851</strain>
    </source>
</reference>
<keyword evidence="1" id="KW-0472">Membrane</keyword>
<evidence type="ECO:0000313" key="3">
    <source>
        <dbReference type="Proteomes" id="UP001161099"/>
    </source>
</evidence>
<evidence type="ECO:0000256" key="1">
    <source>
        <dbReference type="SAM" id="Phobius"/>
    </source>
</evidence>
<dbReference type="Proteomes" id="UP001161099">
    <property type="component" value="Unassembled WGS sequence"/>
</dbReference>
<dbReference type="AlphaFoldDB" id="A0AA42IH22"/>
<dbReference type="EMBL" id="JAOCDR010000089">
    <property type="protein sequence ID" value="MDH0657768.1"/>
    <property type="molecule type" value="Genomic_DNA"/>
</dbReference>
<comment type="caution">
    <text evidence="2">The sequence shown here is derived from an EMBL/GenBank/DDBJ whole genome shotgun (WGS) entry which is preliminary data.</text>
</comment>
<feature type="transmembrane region" description="Helical" evidence="1">
    <location>
        <begin position="14"/>
        <end position="32"/>
    </location>
</feature>
<name>A0AA42IH22_ACIJO</name>
<sequence>MVVCSFDWELASKFIPLITGLVPIGITWFLYYQWHKQKDKEVVAKFAQELITKDIDLHNFIINKMSADNKIECQEILKNYYDSIMLFKYLTNSNKDRSLLNSTYKIYSKEIYPLLKEEDFNLNEFKQKFKTLKKHDRGNYIRLLIDCIKFRK</sequence>
<organism evidence="2 3">
    <name type="scientific">Acinetobacter johnsonii</name>
    <dbReference type="NCBI Taxonomy" id="40214"/>
    <lineage>
        <taxon>Bacteria</taxon>
        <taxon>Pseudomonadati</taxon>
        <taxon>Pseudomonadota</taxon>
        <taxon>Gammaproteobacteria</taxon>
        <taxon>Moraxellales</taxon>
        <taxon>Moraxellaceae</taxon>
        <taxon>Acinetobacter</taxon>
    </lineage>
</organism>
<proteinExistence type="predicted"/>
<keyword evidence="1" id="KW-1133">Transmembrane helix</keyword>
<accession>A0AA42IH22</accession>
<protein>
    <recommendedName>
        <fullName evidence="4">DUF4760 domain-containing protein</fullName>
    </recommendedName>
</protein>
<gene>
    <name evidence="2" type="ORF">N5D11_16960</name>
</gene>
<evidence type="ECO:0008006" key="4">
    <source>
        <dbReference type="Google" id="ProtNLM"/>
    </source>
</evidence>